<dbReference type="InterPro" id="IPR054566">
    <property type="entry name" value="ManC/GMP-like_b-helix"/>
</dbReference>
<feature type="domain" description="MannoseP isomerase/GMP-like beta-helix" evidence="2">
    <location>
        <begin position="293"/>
        <end position="348"/>
    </location>
</feature>
<keyword evidence="3" id="KW-0808">Transferase</keyword>
<evidence type="ECO:0000313" key="4">
    <source>
        <dbReference type="Proteomes" id="UP000034516"/>
    </source>
</evidence>
<dbReference type="PANTHER" id="PTHR46390">
    <property type="entry name" value="MANNOSE-1-PHOSPHATE GUANYLYLTRANSFERASE"/>
    <property type="match status" value="1"/>
</dbReference>
<proteinExistence type="predicted"/>
<dbReference type="Gene3D" id="3.90.550.10">
    <property type="entry name" value="Spore Coat Polysaccharide Biosynthesis Protein SpsA, Chain A"/>
    <property type="match status" value="1"/>
</dbReference>
<comment type="caution">
    <text evidence="3">The sequence shown here is derived from an EMBL/GenBank/DDBJ whole genome shotgun (WGS) entry which is preliminary data.</text>
</comment>
<sequence>MKFIIFAGGVGTRLWPLSRINSPKQFDAIWDNKSTLRLAVERLVSSFSRSDIYIQTVSDYEPLVKTQIPELPVKNIFIEPARRNVGPAVCLAMSRLQKIFKQEPIAILWADHLMKNPADFIKNLKIGGELIKKDPNRFVFLAEQPRFANNNLGWIHVGKKAGQISGVDYFRFLGWQYRPSSKECARMFNSGEYFWNSGYFVSSIDFILREYQRLSPDIFSIVEKTISAKSGRQAFEIYSQAPKISFDDCLIKKIALDSAVILKTNMGWSDPGTLYALKEALQKDGHENVTSGKVFNFNTVDSFVYNLEHKKLLTTVGLKGMVVVNTKDAIIVVPKDKVKDITELVAALKRDGYKEYL</sequence>
<dbReference type="InterPro" id="IPR005835">
    <property type="entry name" value="NTP_transferase_dom"/>
</dbReference>
<keyword evidence="3" id="KW-0548">Nucleotidyltransferase</keyword>
<dbReference type="PANTHER" id="PTHR46390:SF1">
    <property type="entry name" value="MANNOSE-1-PHOSPHATE GUANYLYLTRANSFERASE"/>
    <property type="match status" value="1"/>
</dbReference>
<dbReference type="GO" id="GO:0004475">
    <property type="term" value="F:mannose-1-phosphate guanylyltransferase (GTP) activity"/>
    <property type="evidence" value="ECO:0007669"/>
    <property type="project" value="TreeGrafter"/>
</dbReference>
<organism evidence="3 4">
    <name type="scientific">Candidatus Kuenenbacteria bacterium GW2011_GWA2_42_15</name>
    <dbReference type="NCBI Taxonomy" id="1618677"/>
    <lineage>
        <taxon>Bacteria</taxon>
        <taxon>Candidatus Kueneniibacteriota</taxon>
    </lineage>
</organism>
<dbReference type="SUPFAM" id="SSF159283">
    <property type="entry name" value="Guanosine diphospho-D-mannose pyrophosphorylase/mannose-6-phosphate isomerase linker domain"/>
    <property type="match status" value="1"/>
</dbReference>
<reference evidence="3 4" key="1">
    <citation type="journal article" date="2015" name="Nature">
        <title>rRNA introns, odd ribosomes, and small enigmatic genomes across a large radiation of phyla.</title>
        <authorList>
            <person name="Brown C.T."/>
            <person name="Hug L.A."/>
            <person name="Thomas B.C."/>
            <person name="Sharon I."/>
            <person name="Castelle C.J."/>
            <person name="Singh A."/>
            <person name="Wilkins M.J."/>
            <person name="Williams K.H."/>
            <person name="Banfield J.F."/>
        </authorList>
    </citation>
    <scope>NUCLEOTIDE SEQUENCE [LARGE SCALE GENOMIC DNA]</scope>
</reference>
<dbReference type="AlphaFoldDB" id="A0A0G0Z1C0"/>
<accession>A0A0G0Z1C0</accession>
<dbReference type="InterPro" id="IPR029044">
    <property type="entry name" value="Nucleotide-diphossugar_trans"/>
</dbReference>
<feature type="domain" description="Nucleotidyl transferase" evidence="1">
    <location>
        <begin position="4"/>
        <end position="284"/>
    </location>
</feature>
<dbReference type="InterPro" id="IPR051161">
    <property type="entry name" value="Mannose-6P_isomerase_type2"/>
</dbReference>
<gene>
    <name evidence="3" type="ORF">UV02_C0011G0012</name>
</gene>
<evidence type="ECO:0000259" key="2">
    <source>
        <dbReference type="Pfam" id="PF22640"/>
    </source>
</evidence>
<evidence type="ECO:0000259" key="1">
    <source>
        <dbReference type="Pfam" id="PF00483"/>
    </source>
</evidence>
<dbReference type="SUPFAM" id="SSF53448">
    <property type="entry name" value="Nucleotide-diphospho-sugar transferases"/>
    <property type="match status" value="1"/>
</dbReference>
<protein>
    <submittedName>
        <fullName evidence="3">Mannose-1-phosphate guanylyltransferase</fullName>
    </submittedName>
</protein>
<dbReference type="Pfam" id="PF22640">
    <property type="entry name" value="ManC_GMP_beta-helix"/>
    <property type="match status" value="1"/>
</dbReference>
<dbReference type="Proteomes" id="UP000034516">
    <property type="component" value="Unassembled WGS sequence"/>
</dbReference>
<dbReference type="Pfam" id="PF00483">
    <property type="entry name" value="NTP_transferase"/>
    <property type="match status" value="1"/>
</dbReference>
<dbReference type="GO" id="GO:0009298">
    <property type="term" value="P:GDP-mannose biosynthetic process"/>
    <property type="evidence" value="ECO:0007669"/>
    <property type="project" value="TreeGrafter"/>
</dbReference>
<name>A0A0G0Z1C0_9BACT</name>
<evidence type="ECO:0000313" key="3">
    <source>
        <dbReference type="EMBL" id="KKS42564.1"/>
    </source>
</evidence>
<dbReference type="EMBL" id="LCCW01000011">
    <property type="protein sequence ID" value="KKS42564.1"/>
    <property type="molecule type" value="Genomic_DNA"/>
</dbReference>